<sequence>MSQPKRNRTTIELGHDSFLDIVANLVGVLIILVVVLGTQSSQVIEQIKQRTDAEWVVDEGNQPASEMQLASLGHVAMRAASALADSERLESSIKQYDAEIAQREDQRRQLMDLLAVAKTSWEEEKEKFDKQATIMAKRNREFEETRNRLEELQGQRERLEGEKTPVVAVTHLPTPMARTVFGDEIHFRLKGDRLSVVPIEHLIQEIKNEFERAVGGSRDGVFDSAVGPIRGYVAHYEMAKSHEMVSRGGQVGMAKKVALVGMTISPLKEPIGTPIKEIYTEGSELDIELAGRDPATTTITVWVYPDSFAAFRHLKEHLYARGFAAAARPLPMGREITGSPQGSRSSAQ</sequence>
<keyword evidence="1" id="KW-0175">Coiled coil</keyword>
<reference evidence="3 4" key="1">
    <citation type="submission" date="2019-02" db="EMBL/GenBank/DDBJ databases">
        <title>Deep-cultivation of Planctomycetes and their phenomic and genomic characterization uncovers novel biology.</title>
        <authorList>
            <person name="Wiegand S."/>
            <person name="Jogler M."/>
            <person name="Boedeker C."/>
            <person name="Pinto D."/>
            <person name="Vollmers J."/>
            <person name="Rivas-Marin E."/>
            <person name="Kohn T."/>
            <person name="Peeters S.H."/>
            <person name="Heuer A."/>
            <person name="Rast P."/>
            <person name="Oberbeckmann S."/>
            <person name="Bunk B."/>
            <person name="Jeske O."/>
            <person name="Meyerdierks A."/>
            <person name="Storesund J.E."/>
            <person name="Kallscheuer N."/>
            <person name="Luecker S."/>
            <person name="Lage O.M."/>
            <person name="Pohl T."/>
            <person name="Merkel B.J."/>
            <person name="Hornburger P."/>
            <person name="Mueller R.-W."/>
            <person name="Bruemmer F."/>
            <person name="Labrenz M."/>
            <person name="Spormann A.M."/>
            <person name="Op Den Camp H."/>
            <person name="Overmann J."/>
            <person name="Amann R."/>
            <person name="Jetten M.S.M."/>
            <person name="Mascher T."/>
            <person name="Medema M.H."/>
            <person name="Devos D.P."/>
            <person name="Kaster A.-K."/>
            <person name="Ovreas L."/>
            <person name="Rohde M."/>
            <person name="Galperin M.Y."/>
            <person name="Jogler C."/>
        </authorList>
    </citation>
    <scope>NUCLEOTIDE SEQUENCE [LARGE SCALE GENOMIC DNA]</scope>
    <source>
        <strain evidence="3 4">Q31b</strain>
    </source>
</reference>
<keyword evidence="2" id="KW-0812">Transmembrane</keyword>
<keyword evidence="2" id="KW-0472">Membrane</keyword>
<accession>A0A5C6DRF8</accession>
<evidence type="ECO:0000313" key="4">
    <source>
        <dbReference type="Proteomes" id="UP000315471"/>
    </source>
</evidence>
<dbReference type="RefSeq" id="WP_146601109.1">
    <property type="nucleotide sequence ID" value="NZ_SJPY01000006.1"/>
</dbReference>
<feature type="transmembrane region" description="Helical" evidence="2">
    <location>
        <begin position="21"/>
        <end position="38"/>
    </location>
</feature>
<keyword evidence="2" id="KW-1133">Transmembrane helix</keyword>
<comment type="caution">
    <text evidence="3">The sequence shown here is derived from an EMBL/GenBank/DDBJ whole genome shotgun (WGS) entry which is preliminary data.</text>
</comment>
<dbReference type="OrthoDB" id="284128at2"/>
<dbReference type="AlphaFoldDB" id="A0A5C6DRF8"/>
<organism evidence="3 4">
    <name type="scientific">Novipirellula aureliae</name>
    <dbReference type="NCBI Taxonomy" id="2527966"/>
    <lineage>
        <taxon>Bacteria</taxon>
        <taxon>Pseudomonadati</taxon>
        <taxon>Planctomycetota</taxon>
        <taxon>Planctomycetia</taxon>
        <taxon>Pirellulales</taxon>
        <taxon>Pirellulaceae</taxon>
        <taxon>Novipirellula</taxon>
    </lineage>
</organism>
<keyword evidence="4" id="KW-1185">Reference proteome</keyword>
<feature type="coiled-coil region" evidence="1">
    <location>
        <begin position="79"/>
        <end position="162"/>
    </location>
</feature>
<evidence type="ECO:0000256" key="2">
    <source>
        <dbReference type="SAM" id="Phobius"/>
    </source>
</evidence>
<dbReference type="EMBL" id="SJPY01000006">
    <property type="protein sequence ID" value="TWU38784.1"/>
    <property type="molecule type" value="Genomic_DNA"/>
</dbReference>
<evidence type="ECO:0000313" key="3">
    <source>
        <dbReference type="EMBL" id="TWU38784.1"/>
    </source>
</evidence>
<gene>
    <name evidence="3" type="ORF">Q31b_38620</name>
</gene>
<protein>
    <submittedName>
        <fullName evidence="3">Uncharacterized protein</fullName>
    </submittedName>
</protein>
<name>A0A5C6DRF8_9BACT</name>
<proteinExistence type="predicted"/>
<dbReference type="Proteomes" id="UP000315471">
    <property type="component" value="Unassembled WGS sequence"/>
</dbReference>
<evidence type="ECO:0000256" key="1">
    <source>
        <dbReference type="SAM" id="Coils"/>
    </source>
</evidence>